<evidence type="ECO:0000313" key="10">
    <source>
        <dbReference type="EMBL" id="HJA05274.1"/>
    </source>
</evidence>
<evidence type="ECO:0000313" key="11">
    <source>
        <dbReference type="Proteomes" id="UP000824220"/>
    </source>
</evidence>
<comment type="caution">
    <text evidence="10">The sequence shown here is derived from an EMBL/GenBank/DDBJ whole genome shotgun (WGS) entry which is preliminary data.</text>
</comment>
<dbReference type="AlphaFoldDB" id="A0A9D2H7E4"/>
<dbReference type="GO" id="GO:0022857">
    <property type="term" value="F:transmembrane transporter activity"/>
    <property type="evidence" value="ECO:0007669"/>
    <property type="project" value="InterPro"/>
</dbReference>
<dbReference type="SUPFAM" id="SSF103473">
    <property type="entry name" value="MFS general substrate transporter"/>
    <property type="match status" value="1"/>
</dbReference>
<evidence type="ECO:0000256" key="4">
    <source>
        <dbReference type="ARBA" id="ARBA00022692"/>
    </source>
</evidence>
<feature type="transmembrane region" description="Helical" evidence="8">
    <location>
        <begin position="337"/>
        <end position="357"/>
    </location>
</feature>
<dbReference type="InterPro" id="IPR011701">
    <property type="entry name" value="MFS"/>
</dbReference>
<dbReference type="InterPro" id="IPR020846">
    <property type="entry name" value="MFS_dom"/>
</dbReference>
<feature type="transmembrane region" description="Helical" evidence="8">
    <location>
        <begin position="114"/>
        <end position="136"/>
    </location>
</feature>
<keyword evidence="2" id="KW-0813">Transport</keyword>
<evidence type="ECO:0000256" key="2">
    <source>
        <dbReference type="ARBA" id="ARBA00022448"/>
    </source>
</evidence>
<evidence type="ECO:0000256" key="7">
    <source>
        <dbReference type="SAM" id="MobiDB-lite"/>
    </source>
</evidence>
<feature type="region of interest" description="Disordered" evidence="7">
    <location>
        <begin position="206"/>
        <end position="232"/>
    </location>
</feature>
<dbReference type="Gene3D" id="1.20.1250.20">
    <property type="entry name" value="MFS general substrate transporter like domains"/>
    <property type="match status" value="1"/>
</dbReference>
<keyword evidence="6 8" id="KW-0472">Membrane</keyword>
<feature type="transmembrane region" description="Helical" evidence="8">
    <location>
        <begin position="179"/>
        <end position="197"/>
    </location>
</feature>
<keyword evidence="5 8" id="KW-1133">Transmembrane helix</keyword>
<feature type="transmembrane region" description="Helical" evidence="8">
    <location>
        <begin position="148"/>
        <end position="173"/>
    </location>
</feature>
<name>A0A9D2H7E4_9MICO</name>
<dbReference type="InterPro" id="IPR036259">
    <property type="entry name" value="MFS_trans_sf"/>
</dbReference>
<dbReference type="GO" id="GO:0005886">
    <property type="term" value="C:plasma membrane"/>
    <property type="evidence" value="ECO:0007669"/>
    <property type="project" value="UniProtKB-SubCell"/>
</dbReference>
<organism evidence="10 11">
    <name type="scientific">Candidatus Microbacterium stercoravium</name>
    <dbReference type="NCBI Taxonomy" id="2838697"/>
    <lineage>
        <taxon>Bacteria</taxon>
        <taxon>Bacillati</taxon>
        <taxon>Actinomycetota</taxon>
        <taxon>Actinomycetes</taxon>
        <taxon>Micrococcales</taxon>
        <taxon>Microbacteriaceae</taxon>
        <taxon>Microbacterium</taxon>
    </lineage>
</organism>
<feature type="transmembrane region" description="Helical" evidence="8">
    <location>
        <begin position="89"/>
        <end position="108"/>
    </location>
</feature>
<accession>A0A9D2H7E4</accession>
<evidence type="ECO:0000256" key="6">
    <source>
        <dbReference type="ARBA" id="ARBA00023136"/>
    </source>
</evidence>
<evidence type="ECO:0000256" key="1">
    <source>
        <dbReference type="ARBA" id="ARBA00004651"/>
    </source>
</evidence>
<dbReference type="EMBL" id="DXAM01000141">
    <property type="protein sequence ID" value="HJA05274.1"/>
    <property type="molecule type" value="Genomic_DNA"/>
</dbReference>
<reference evidence="10" key="1">
    <citation type="journal article" date="2021" name="PeerJ">
        <title>Extensive microbial diversity within the chicken gut microbiome revealed by metagenomics and culture.</title>
        <authorList>
            <person name="Gilroy R."/>
            <person name="Ravi A."/>
            <person name="Getino M."/>
            <person name="Pursley I."/>
            <person name="Horton D.L."/>
            <person name="Alikhan N.F."/>
            <person name="Baker D."/>
            <person name="Gharbi K."/>
            <person name="Hall N."/>
            <person name="Watson M."/>
            <person name="Adriaenssens E.M."/>
            <person name="Foster-Nyarko E."/>
            <person name="Jarju S."/>
            <person name="Secka A."/>
            <person name="Antonio M."/>
            <person name="Oren A."/>
            <person name="Chaudhuri R.R."/>
            <person name="La Ragione R."/>
            <person name="Hildebrand F."/>
            <person name="Pallen M.J."/>
        </authorList>
    </citation>
    <scope>NUCLEOTIDE SEQUENCE</scope>
    <source>
        <strain evidence="10">ChiHjej8B7-3636</strain>
    </source>
</reference>
<gene>
    <name evidence="10" type="ORF">H9800_10500</name>
</gene>
<dbReference type="PANTHER" id="PTHR23517">
    <property type="entry name" value="RESISTANCE PROTEIN MDTM, PUTATIVE-RELATED-RELATED"/>
    <property type="match status" value="1"/>
</dbReference>
<dbReference type="Pfam" id="PF07690">
    <property type="entry name" value="MFS_1"/>
    <property type="match status" value="1"/>
</dbReference>
<keyword evidence="3" id="KW-1003">Cell membrane</keyword>
<comment type="subcellular location">
    <subcellularLocation>
        <location evidence="1">Cell membrane</location>
        <topology evidence="1">Multi-pass membrane protein</topology>
    </subcellularLocation>
</comment>
<dbReference type="PROSITE" id="PS50850">
    <property type="entry name" value="MFS"/>
    <property type="match status" value="1"/>
</dbReference>
<dbReference type="PANTHER" id="PTHR23517:SF3">
    <property type="entry name" value="INTEGRAL MEMBRANE TRANSPORT PROTEIN"/>
    <property type="match status" value="1"/>
</dbReference>
<dbReference type="Proteomes" id="UP000824220">
    <property type="component" value="Unassembled WGS sequence"/>
</dbReference>
<dbReference type="InterPro" id="IPR050171">
    <property type="entry name" value="MFS_Transporters"/>
</dbReference>
<feature type="domain" description="Major facilitator superfamily (MFS) profile" evidence="9">
    <location>
        <begin position="18"/>
        <end position="408"/>
    </location>
</feature>
<evidence type="ECO:0000256" key="5">
    <source>
        <dbReference type="ARBA" id="ARBA00022989"/>
    </source>
</evidence>
<evidence type="ECO:0000256" key="8">
    <source>
        <dbReference type="SAM" id="Phobius"/>
    </source>
</evidence>
<feature type="transmembrane region" description="Helical" evidence="8">
    <location>
        <begin position="55"/>
        <end position="77"/>
    </location>
</feature>
<keyword evidence="4 8" id="KW-0812">Transmembrane</keyword>
<evidence type="ECO:0000256" key="3">
    <source>
        <dbReference type="ARBA" id="ARBA00022475"/>
    </source>
</evidence>
<sequence>MSSGSAARGAAVQALRAYWPMIYAPTAIYSMGQGAIIPVLPKIAEQHAGGLAPEVLLPAAALVAAMIPVGQLCGNLPSGVLVARFGERLTMLAAAAISLIGITVMLLAPNIAVLGLGALLIGVCASIFALARHAFMTTRAPLAFRARALALIGGSFRLGTFTGPVMAAGLIWLTGTENSTLWFFAFCLLAMGLLVAFGPDPETHAAAAERARRSRTPETDREDTGEPVSGSIPAVERHGLFATIRRHRGVLARLGLSAASLAAVRAGRQAILPLWGLAIGLESWQISLIIGFAGAAEFSLFYASGQVMDRFGRIWATVPSAVLMSASFLSLSFTRDIGAPEIAFAVFAVVIGIGNGISSGALMTLGSDAAPPENPAPFLGAWRTMTDSGASATPLLVSGVTALASLPV</sequence>
<protein>
    <submittedName>
        <fullName evidence="10">MFS transporter</fullName>
    </submittedName>
</protein>
<feature type="non-terminal residue" evidence="10">
    <location>
        <position position="408"/>
    </location>
</feature>
<feature type="transmembrane region" description="Helical" evidence="8">
    <location>
        <begin position="283"/>
        <end position="302"/>
    </location>
</feature>
<proteinExistence type="predicted"/>
<evidence type="ECO:0000259" key="9">
    <source>
        <dbReference type="PROSITE" id="PS50850"/>
    </source>
</evidence>
<feature type="compositionally biased region" description="Basic and acidic residues" evidence="7">
    <location>
        <begin position="206"/>
        <end position="224"/>
    </location>
</feature>
<feature type="transmembrane region" description="Helical" evidence="8">
    <location>
        <begin position="314"/>
        <end position="331"/>
    </location>
</feature>
<reference evidence="10" key="2">
    <citation type="submission" date="2021-04" db="EMBL/GenBank/DDBJ databases">
        <authorList>
            <person name="Gilroy R."/>
        </authorList>
    </citation>
    <scope>NUCLEOTIDE SEQUENCE</scope>
    <source>
        <strain evidence="10">ChiHjej8B7-3636</strain>
    </source>
</reference>